<name>A0A9X2D043_9GAMM</name>
<accession>A0A9X2D043</accession>
<dbReference type="Proteomes" id="UP001139721">
    <property type="component" value="Unassembled WGS sequence"/>
</dbReference>
<dbReference type="EMBL" id="JAJKBJ010000003">
    <property type="protein sequence ID" value="MCL9683397.1"/>
    <property type="molecule type" value="Genomic_DNA"/>
</dbReference>
<dbReference type="InterPro" id="IPR003812">
    <property type="entry name" value="Fido"/>
</dbReference>
<proteinExistence type="predicted"/>
<evidence type="ECO:0000313" key="2">
    <source>
        <dbReference type="EMBL" id="MCL9683397.1"/>
    </source>
</evidence>
<dbReference type="Gene3D" id="1.10.3290.10">
    <property type="entry name" value="Fido-like domain"/>
    <property type="match status" value="1"/>
</dbReference>
<dbReference type="AlphaFoldDB" id="A0A9X2D043"/>
<dbReference type="PROSITE" id="PS51459">
    <property type="entry name" value="FIDO"/>
    <property type="match status" value="1"/>
</dbReference>
<gene>
    <name evidence="2" type="ORF">LOX96_04785</name>
</gene>
<reference evidence="2" key="1">
    <citation type="submission" date="2021-11" db="EMBL/GenBank/DDBJ databases">
        <title>Legionella maioricencis sp. nov., a new species isolated from hot water samples in Mallorca.</title>
        <authorList>
            <person name="Crespi S."/>
            <person name="Drasar V."/>
            <person name="Salva-Serra F."/>
            <person name="Jaen-Luchoro D."/>
            <person name="Pineiro-Iglesias B."/>
            <person name="Aliaga F."/>
            <person name="Fernandez-Juarez V."/>
            <person name="Coll G."/>
            <person name="Moore E.R.B."/>
            <person name="Bennasar-Figueras A."/>
        </authorList>
    </citation>
    <scope>NUCLEOTIDE SEQUENCE</scope>
    <source>
        <strain evidence="2">HCPI-6</strain>
    </source>
</reference>
<dbReference type="SUPFAM" id="SSF140931">
    <property type="entry name" value="Fic-like"/>
    <property type="match status" value="1"/>
</dbReference>
<feature type="domain" description="Fido" evidence="1">
    <location>
        <begin position="164"/>
        <end position="295"/>
    </location>
</feature>
<dbReference type="RefSeq" id="WP_250419266.1">
    <property type="nucleotide sequence ID" value="NZ_JAJKBJ010000003.1"/>
</dbReference>
<keyword evidence="3" id="KW-1185">Reference proteome</keyword>
<organism evidence="2 3">
    <name type="scientific">Legionella maioricensis</name>
    <dbReference type="NCBI Taxonomy" id="2896528"/>
    <lineage>
        <taxon>Bacteria</taxon>
        <taxon>Pseudomonadati</taxon>
        <taxon>Pseudomonadota</taxon>
        <taxon>Gammaproteobacteria</taxon>
        <taxon>Legionellales</taxon>
        <taxon>Legionellaceae</taxon>
        <taxon>Legionella</taxon>
    </lineage>
</organism>
<protein>
    <recommendedName>
        <fullName evidence="1">Fido domain-containing protein</fullName>
    </recommendedName>
</protein>
<comment type="caution">
    <text evidence="2">The sequence shown here is derived from an EMBL/GenBank/DDBJ whole genome shotgun (WGS) entry which is preliminary data.</text>
</comment>
<dbReference type="InterPro" id="IPR036597">
    <property type="entry name" value="Fido-like_dom_sf"/>
</dbReference>
<sequence>MSGLSIIKLLAEYAPYQLHRFAMDLNKQGTYTAVRSWESTEPGSLQGVLNAYAYVIPIIIEKKHINFEDIINIHIACASNVSMLNTVPGKLRNGYSVAFGIVPETCSEDGLKELVEEHKKYPYQIPSLSDIKGSGDQVMHLNQLLRGVHQGFYINSYDGKLTDDEIEEFSELHSKQIETTCYMELKEKFQKNLINEIKRILENLYTELESTNSDQEKLTVIVKWIQRLERLHPFQDCNCRVFCMVLLNTLLMQCGFPPTLIDNPNKFDGYSIKELVSAVQMGFEQTNFLIKYVLKEKSNPTFFTPFQRPPKESSSGPCIDDLMDDEDYLPLNNHWCDIHPIQRDELTNFANKLVLVLQSDIKNNEENRLDVKQIEIYQ</sequence>
<evidence type="ECO:0000259" key="1">
    <source>
        <dbReference type="PROSITE" id="PS51459"/>
    </source>
</evidence>
<evidence type="ECO:0000313" key="3">
    <source>
        <dbReference type="Proteomes" id="UP001139721"/>
    </source>
</evidence>